<dbReference type="Proteomes" id="UP000192693">
    <property type="component" value="Unassembled WGS sequence"/>
</dbReference>
<organism evidence="1 2">
    <name type="scientific">Mycolicibacter algericus DSM 45454</name>
    <dbReference type="NCBI Taxonomy" id="723879"/>
    <lineage>
        <taxon>Bacteria</taxon>
        <taxon>Bacillati</taxon>
        <taxon>Actinomycetota</taxon>
        <taxon>Actinomycetes</taxon>
        <taxon>Mycobacteriales</taxon>
        <taxon>Mycobacteriaceae</taxon>
        <taxon>Mycolicibacter</taxon>
    </lineage>
</organism>
<evidence type="ECO:0000313" key="1">
    <source>
        <dbReference type="EMBL" id="OQZ96954.1"/>
    </source>
</evidence>
<proteinExistence type="predicted"/>
<keyword evidence="2" id="KW-1185">Reference proteome</keyword>
<comment type="caution">
    <text evidence="1">The sequence shown here is derived from an EMBL/GenBank/DDBJ whole genome shotgun (WGS) entry which is preliminary data.</text>
</comment>
<name>A0ABX3RS25_MYCAL</name>
<protein>
    <submittedName>
        <fullName evidence="1">Uncharacterized protein</fullName>
    </submittedName>
</protein>
<dbReference type="EMBL" id="MVHC01000008">
    <property type="protein sequence ID" value="OQZ96954.1"/>
    <property type="molecule type" value="Genomic_DNA"/>
</dbReference>
<accession>A0ABX3RS25</accession>
<evidence type="ECO:0000313" key="2">
    <source>
        <dbReference type="Proteomes" id="UP000192693"/>
    </source>
</evidence>
<dbReference type="RefSeq" id="WP_133054424.1">
    <property type="nucleotide sequence ID" value="NZ_JACKSG010000351.1"/>
</dbReference>
<reference evidence="1 2" key="1">
    <citation type="submission" date="2016-12" db="EMBL/GenBank/DDBJ databases">
        <title>The new phylogeny of genus Mycobacterium.</title>
        <authorList>
            <person name="Tortoli E."/>
            <person name="Trovato A."/>
            <person name="Cirillo D.M."/>
        </authorList>
    </citation>
    <scope>NUCLEOTIDE SEQUENCE [LARGE SCALE GENOMIC DNA]</scope>
    <source>
        <strain evidence="1 2">DSM 45454</strain>
    </source>
</reference>
<sequence length="326" mass="35257">MSASELLIAAIRETREAAVEHGWDDYTTSFALGQMYAGTVQGNHELESIWSRETAPPQARLDLHLTEGSIEGHTAPAEKFARLVAGLSDATKEISKKKLDRKRYPSPLLVRGAGPGSLRLVIEIQPHPDDGRPDSMGELSTVDSESLRQIAAVLGSSDDLSEDSTLTAQISHLPAKARAALRKAAKQIAGEHWHIEGKVEQRGFLPAAVGISPAGAKRLHLELTHEDIEPKPVTMFGIIDGTIDIERIVWFSPEGGRRFRAVAIDKETAEAALELQPGHPRVKAEFVAYESLGAGDDVVRRSWELRSVELAPAAHVGGQEGFGGLV</sequence>
<gene>
    <name evidence="1" type="ORF">BST10_10290</name>
</gene>